<protein>
    <submittedName>
        <fullName evidence="8">Membrane protein DedA, SNARE-associated domain</fullName>
    </submittedName>
</protein>
<feature type="transmembrane region" description="Helical" evidence="6">
    <location>
        <begin position="140"/>
        <end position="159"/>
    </location>
</feature>
<evidence type="ECO:0000313" key="9">
    <source>
        <dbReference type="Proteomes" id="UP000198793"/>
    </source>
</evidence>
<proteinExistence type="predicted"/>
<keyword evidence="2" id="KW-1003">Cell membrane</keyword>
<keyword evidence="4 6" id="KW-1133">Transmembrane helix</keyword>
<evidence type="ECO:0000259" key="7">
    <source>
        <dbReference type="Pfam" id="PF09335"/>
    </source>
</evidence>
<dbReference type="InterPro" id="IPR032816">
    <property type="entry name" value="VTT_dom"/>
</dbReference>
<feature type="transmembrane region" description="Helical" evidence="6">
    <location>
        <begin position="57"/>
        <end position="79"/>
    </location>
</feature>
<keyword evidence="9" id="KW-1185">Reference proteome</keyword>
<dbReference type="STRING" id="1166073.SAMN05192530_10744"/>
<dbReference type="EMBL" id="FNIT01000007">
    <property type="protein sequence ID" value="SDO49662.1"/>
    <property type="molecule type" value="Genomic_DNA"/>
</dbReference>
<evidence type="ECO:0000256" key="4">
    <source>
        <dbReference type="ARBA" id="ARBA00022989"/>
    </source>
</evidence>
<feature type="transmembrane region" description="Helical" evidence="6">
    <location>
        <begin position="179"/>
        <end position="199"/>
    </location>
</feature>
<accession>A0A1H0K1N9</accession>
<gene>
    <name evidence="8" type="ORF">SAMN05192530_10744</name>
</gene>
<keyword evidence="3 6" id="KW-0812">Transmembrane</keyword>
<sequence>MNGILAAISRVVVWVISAGGLPALALLMALESACIPIPSEIVLPFAGYLVGEGRFTLLGVATAGAIGCNLGSAVAYLAGSRGGRASVERFSRHSVFGRAELAMADRFFARFGSAAVFAGRLLPVVRTFVALPAGIARMNVWTFHAFTFAGSWIWCYVLARIGLSLGHGWASDPRLKTAFHAADILVVVALAAGLGWFLVSRRRRSRPR</sequence>
<name>A0A1H0K1N9_9HYPH</name>
<dbReference type="Proteomes" id="UP000198793">
    <property type="component" value="Unassembled WGS sequence"/>
</dbReference>
<dbReference type="GO" id="GO:0005886">
    <property type="term" value="C:plasma membrane"/>
    <property type="evidence" value="ECO:0007669"/>
    <property type="project" value="UniProtKB-SubCell"/>
</dbReference>
<evidence type="ECO:0000256" key="6">
    <source>
        <dbReference type="SAM" id="Phobius"/>
    </source>
</evidence>
<evidence type="ECO:0000256" key="2">
    <source>
        <dbReference type="ARBA" id="ARBA00022475"/>
    </source>
</evidence>
<organism evidence="8 9">
    <name type="scientific">Aureimonas jatrophae</name>
    <dbReference type="NCBI Taxonomy" id="1166073"/>
    <lineage>
        <taxon>Bacteria</taxon>
        <taxon>Pseudomonadati</taxon>
        <taxon>Pseudomonadota</taxon>
        <taxon>Alphaproteobacteria</taxon>
        <taxon>Hyphomicrobiales</taxon>
        <taxon>Aurantimonadaceae</taxon>
        <taxon>Aureimonas</taxon>
    </lineage>
</organism>
<dbReference type="PANTHER" id="PTHR42709:SF6">
    <property type="entry name" value="UNDECAPRENYL PHOSPHATE TRANSPORTER A"/>
    <property type="match status" value="1"/>
</dbReference>
<dbReference type="RefSeq" id="WP_090674959.1">
    <property type="nucleotide sequence ID" value="NZ_FNIT01000007.1"/>
</dbReference>
<evidence type="ECO:0000256" key="1">
    <source>
        <dbReference type="ARBA" id="ARBA00004651"/>
    </source>
</evidence>
<feature type="domain" description="VTT" evidence="7">
    <location>
        <begin position="37"/>
        <end position="162"/>
    </location>
</feature>
<dbReference type="AlphaFoldDB" id="A0A1H0K1N9"/>
<evidence type="ECO:0000256" key="3">
    <source>
        <dbReference type="ARBA" id="ARBA00022692"/>
    </source>
</evidence>
<reference evidence="8 9" key="1">
    <citation type="submission" date="2016-10" db="EMBL/GenBank/DDBJ databases">
        <authorList>
            <person name="de Groot N.N."/>
        </authorList>
    </citation>
    <scope>NUCLEOTIDE SEQUENCE [LARGE SCALE GENOMIC DNA]</scope>
    <source>
        <strain evidence="9">L7-484,KACC 16230,DSM 25025</strain>
    </source>
</reference>
<comment type="subcellular location">
    <subcellularLocation>
        <location evidence="1">Cell membrane</location>
        <topology evidence="1">Multi-pass membrane protein</topology>
    </subcellularLocation>
</comment>
<evidence type="ECO:0000256" key="5">
    <source>
        <dbReference type="ARBA" id="ARBA00023136"/>
    </source>
</evidence>
<dbReference type="PANTHER" id="PTHR42709">
    <property type="entry name" value="ALKALINE PHOSPHATASE LIKE PROTEIN"/>
    <property type="match status" value="1"/>
</dbReference>
<keyword evidence="5 6" id="KW-0472">Membrane</keyword>
<dbReference type="Pfam" id="PF09335">
    <property type="entry name" value="VTT_dom"/>
    <property type="match status" value="1"/>
</dbReference>
<dbReference type="OrthoDB" id="9813426at2"/>
<dbReference type="InterPro" id="IPR051311">
    <property type="entry name" value="DedA_domain"/>
</dbReference>
<evidence type="ECO:0000313" key="8">
    <source>
        <dbReference type="EMBL" id="SDO49662.1"/>
    </source>
</evidence>